<gene>
    <name evidence="3" type="ORF">GNY06_01130</name>
</gene>
<dbReference type="InterPro" id="IPR021782">
    <property type="entry name" value="DUF3347"/>
</dbReference>
<evidence type="ECO:0000259" key="2">
    <source>
        <dbReference type="Pfam" id="PF11827"/>
    </source>
</evidence>
<evidence type="ECO:0000313" key="4">
    <source>
        <dbReference type="Proteomes" id="UP000553459"/>
    </source>
</evidence>
<dbReference type="Pfam" id="PF11827">
    <property type="entry name" value="DUF3347"/>
    <property type="match status" value="1"/>
</dbReference>
<keyword evidence="1" id="KW-0732">Signal</keyword>
<feature type="chain" id="PRO_5032495821" evidence="1">
    <location>
        <begin position="20"/>
        <end position="156"/>
    </location>
</feature>
<dbReference type="RefSeq" id="WP_166518432.1">
    <property type="nucleotide sequence ID" value="NZ_JAAABJ010000148.1"/>
</dbReference>
<feature type="signal peptide" evidence="1">
    <location>
        <begin position="1"/>
        <end position="19"/>
    </location>
</feature>
<dbReference type="Proteomes" id="UP000553459">
    <property type="component" value="Unassembled WGS sequence"/>
</dbReference>
<feature type="domain" description="DUF3347" evidence="2">
    <location>
        <begin position="29"/>
        <end position="113"/>
    </location>
</feature>
<dbReference type="EMBL" id="JAAABJ010000148">
    <property type="protein sequence ID" value="NAW50051.1"/>
    <property type="molecule type" value="Genomic_DNA"/>
</dbReference>
<name>A0A845PSN4_9FLAO</name>
<sequence>MKNRFLSLIFLAVSIMSFAQESNSQIQKLYQHYTAIKNALVQDDVAKAASAAKLFLKVASTVDFKVLSEDNINKLRKDAGAIAEASHLTTQRNYFFNLSDNMALIAEHFKISSSPIYIQYCPMAKGQWLSNEQEIKNPYYGSSMMTCGTLKAEISK</sequence>
<accession>A0A845PSN4</accession>
<proteinExistence type="predicted"/>
<evidence type="ECO:0000256" key="1">
    <source>
        <dbReference type="SAM" id="SignalP"/>
    </source>
</evidence>
<protein>
    <submittedName>
        <fullName evidence="3">DUF3347 domain-containing protein</fullName>
    </submittedName>
</protein>
<reference evidence="3 4" key="1">
    <citation type="submission" date="2019-11" db="EMBL/GenBank/DDBJ databases">
        <title>Characterization of Elizabethkingia argenteiflava sp. nov., isolated from inner surface of Soybean Pods.</title>
        <authorList>
            <person name="Mo S."/>
        </authorList>
    </citation>
    <scope>NUCLEOTIDE SEQUENCE [LARGE SCALE GENOMIC DNA]</scope>
    <source>
        <strain evidence="3 4">YB22</strain>
    </source>
</reference>
<comment type="caution">
    <text evidence="3">The sequence shown here is derived from an EMBL/GenBank/DDBJ whole genome shotgun (WGS) entry which is preliminary data.</text>
</comment>
<evidence type="ECO:0000313" key="3">
    <source>
        <dbReference type="EMBL" id="NAW50051.1"/>
    </source>
</evidence>
<keyword evidence="4" id="KW-1185">Reference proteome</keyword>
<organism evidence="3 4">
    <name type="scientific">Elizabethkingia argenteiflava</name>
    <dbReference type="NCBI Taxonomy" id="2681556"/>
    <lineage>
        <taxon>Bacteria</taxon>
        <taxon>Pseudomonadati</taxon>
        <taxon>Bacteroidota</taxon>
        <taxon>Flavobacteriia</taxon>
        <taxon>Flavobacteriales</taxon>
        <taxon>Weeksellaceae</taxon>
        <taxon>Elizabethkingia</taxon>
    </lineage>
</organism>
<dbReference type="AlphaFoldDB" id="A0A845PSN4"/>